<organism evidence="2 3">
    <name type="scientific">Trichonephila clavata</name>
    <name type="common">Joro spider</name>
    <name type="synonym">Nephila clavata</name>
    <dbReference type="NCBI Taxonomy" id="2740835"/>
    <lineage>
        <taxon>Eukaryota</taxon>
        <taxon>Metazoa</taxon>
        <taxon>Ecdysozoa</taxon>
        <taxon>Arthropoda</taxon>
        <taxon>Chelicerata</taxon>
        <taxon>Arachnida</taxon>
        <taxon>Araneae</taxon>
        <taxon>Araneomorphae</taxon>
        <taxon>Entelegynae</taxon>
        <taxon>Araneoidea</taxon>
        <taxon>Nephilidae</taxon>
        <taxon>Trichonephila</taxon>
    </lineage>
</organism>
<feature type="compositionally biased region" description="Basic and acidic residues" evidence="1">
    <location>
        <begin position="41"/>
        <end position="66"/>
    </location>
</feature>
<feature type="region of interest" description="Disordered" evidence="1">
    <location>
        <begin position="1"/>
        <end position="83"/>
    </location>
</feature>
<gene>
    <name evidence="2" type="primary">fbxo9</name>
    <name evidence="2" type="ORF">TNCT_477181</name>
</gene>
<feature type="non-terminal residue" evidence="2">
    <location>
        <position position="1"/>
    </location>
</feature>
<sequence>MDNSNSNPVSSSSGRVGSPSGDGSESEAIEEAQDEPSSSKNIHDLENFRLQWKREIEISPNKEKTSNSHKVLSEMDEESQEQK</sequence>
<dbReference type="AlphaFoldDB" id="A0A8X6LQH5"/>
<protein>
    <submittedName>
        <fullName evidence="2">F-box only protein 9</fullName>
    </submittedName>
</protein>
<accession>A0A8X6LQH5</accession>
<dbReference type="EMBL" id="BMAO01027346">
    <property type="protein sequence ID" value="GFR16134.1"/>
    <property type="molecule type" value="Genomic_DNA"/>
</dbReference>
<feature type="compositionally biased region" description="Acidic residues" evidence="1">
    <location>
        <begin position="74"/>
        <end position="83"/>
    </location>
</feature>
<comment type="caution">
    <text evidence="2">The sequence shown here is derived from an EMBL/GenBank/DDBJ whole genome shotgun (WGS) entry which is preliminary data.</text>
</comment>
<feature type="compositionally biased region" description="Low complexity" evidence="1">
    <location>
        <begin position="1"/>
        <end position="23"/>
    </location>
</feature>
<evidence type="ECO:0000256" key="1">
    <source>
        <dbReference type="SAM" id="MobiDB-lite"/>
    </source>
</evidence>
<dbReference type="Proteomes" id="UP000887116">
    <property type="component" value="Unassembled WGS sequence"/>
</dbReference>
<feature type="compositionally biased region" description="Acidic residues" evidence="1">
    <location>
        <begin position="24"/>
        <end position="34"/>
    </location>
</feature>
<name>A0A8X6LQH5_TRICU</name>
<reference evidence="2" key="1">
    <citation type="submission" date="2020-07" db="EMBL/GenBank/DDBJ databases">
        <title>Multicomponent nature underlies the extraordinary mechanical properties of spider dragline silk.</title>
        <authorList>
            <person name="Kono N."/>
            <person name="Nakamura H."/>
            <person name="Mori M."/>
            <person name="Yoshida Y."/>
            <person name="Ohtoshi R."/>
            <person name="Malay A.D."/>
            <person name="Moran D.A.P."/>
            <person name="Tomita M."/>
            <person name="Numata K."/>
            <person name="Arakawa K."/>
        </authorList>
    </citation>
    <scope>NUCLEOTIDE SEQUENCE</scope>
</reference>
<proteinExistence type="predicted"/>
<evidence type="ECO:0000313" key="3">
    <source>
        <dbReference type="Proteomes" id="UP000887116"/>
    </source>
</evidence>
<keyword evidence="3" id="KW-1185">Reference proteome</keyword>
<evidence type="ECO:0000313" key="2">
    <source>
        <dbReference type="EMBL" id="GFR16134.1"/>
    </source>
</evidence>